<dbReference type="EMBL" id="CP130612">
    <property type="protein sequence ID" value="WKW12929.1"/>
    <property type="molecule type" value="Genomic_DNA"/>
</dbReference>
<proteinExistence type="predicted"/>
<evidence type="ECO:0000313" key="1">
    <source>
        <dbReference type="EMBL" id="WKW12929.1"/>
    </source>
</evidence>
<dbReference type="RefSeq" id="WP_367885796.1">
    <property type="nucleotide sequence ID" value="NZ_CP130612.1"/>
</dbReference>
<dbReference type="EMBL" id="CP130613">
    <property type="protein sequence ID" value="WKW15836.1"/>
    <property type="molecule type" value="Genomic_DNA"/>
</dbReference>
<sequence length="238" mass="25521">MTILSVDLASRRYRDNGIAVLHGEWGDARCEIIAPESLGLRDTPDPERYADALLSLAATAGARLILLDGPQGWRAERSELVHQRQCERASHAPGKTGLPGIVKPASWTRMALFSVALFDALHARGWPRFTSAWGGAPAAIESFPTQAWRSLGLAAMPGRANTESTAPWLRQLAALGVRALPSSPSHDEVQAVVAGLAGIQLLQFGSSGVDARGSDPLLEHGHWREGWIVCPISGVRES</sequence>
<evidence type="ECO:0000313" key="2">
    <source>
        <dbReference type="EMBL" id="WKW15836.1"/>
    </source>
</evidence>
<evidence type="ECO:0000313" key="3">
    <source>
        <dbReference type="Proteomes" id="UP001229955"/>
    </source>
</evidence>
<dbReference type="KEGG" id="pspc:Strain318_002239"/>
<protein>
    <submittedName>
        <fullName evidence="2">DUF429 domain-containing protein</fullName>
    </submittedName>
</protein>
<accession>A0AA49Q8I9</accession>
<organism evidence="2 3">
    <name type="scientific">Pseudogemmatithrix spongiicola</name>
    <dbReference type="NCBI Taxonomy" id="3062599"/>
    <lineage>
        <taxon>Bacteria</taxon>
        <taxon>Pseudomonadati</taxon>
        <taxon>Gemmatimonadota</taxon>
        <taxon>Gemmatimonadia</taxon>
        <taxon>Gemmatimonadales</taxon>
        <taxon>Gemmatimonadaceae</taxon>
        <taxon>Pseudogemmatithrix</taxon>
    </lineage>
</organism>
<dbReference type="AlphaFoldDB" id="A0AA49Q8I9"/>
<keyword evidence="3" id="KW-1185">Reference proteome</keyword>
<dbReference type="Proteomes" id="UP001229955">
    <property type="component" value="Chromosome"/>
</dbReference>
<name>A0AA49Q8I9_9BACT</name>
<gene>
    <name evidence="1" type="ORF">Strain138_002240</name>
    <name evidence="2" type="ORF">Strain318_002239</name>
</gene>
<accession>A0AA49Q5R5</accession>
<reference evidence="2" key="1">
    <citation type="submission" date="2023-07" db="EMBL/GenBank/DDBJ databases">
        <authorList>
            <person name="Haufschild T."/>
            <person name="Kallscheuer N."/>
            <person name="Hammer J."/>
            <person name="Kohn T."/>
            <person name="Kabuu M."/>
            <person name="Jogler M."/>
            <person name="Wohfarth N."/>
            <person name="Heuer A."/>
            <person name="Rohde M."/>
            <person name="van Teeseling M.C.F."/>
            <person name="Jogler C."/>
        </authorList>
    </citation>
    <scope>NUCLEOTIDE SEQUENCE</scope>
    <source>
        <strain evidence="1">Strain 138</strain>
        <strain evidence="2">Strain 318</strain>
    </source>
</reference>